<feature type="non-terminal residue" evidence="1">
    <location>
        <position position="1"/>
    </location>
</feature>
<reference evidence="2" key="1">
    <citation type="journal article" date="2011" name="Genome Biol.">
        <title>Comparative and functional genomics provide insights into the pathogenicity of dermatophytic fungi.</title>
        <authorList>
            <person name="Burmester A."/>
            <person name="Shelest E."/>
            <person name="Gloeckner G."/>
            <person name="Heddergott C."/>
            <person name="Schindler S."/>
            <person name="Staib P."/>
            <person name="Heidel A."/>
            <person name="Felder M."/>
            <person name="Petzold A."/>
            <person name="Szafranski K."/>
            <person name="Feuermann M."/>
            <person name="Pedruzzi I."/>
            <person name="Priebe S."/>
            <person name="Groth M."/>
            <person name="Winkler R."/>
            <person name="Li W."/>
            <person name="Kniemeyer O."/>
            <person name="Schroeckh V."/>
            <person name="Hertweck C."/>
            <person name="Hube B."/>
            <person name="White T.C."/>
            <person name="Platzer M."/>
            <person name="Guthke R."/>
            <person name="Heitman J."/>
            <person name="Woestemeyer J."/>
            <person name="Zipfel P.F."/>
            <person name="Monod M."/>
            <person name="Brakhage A.A."/>
        </authorList>
    </citation>
    <scope>NUCLEOTIDE SEQUENCE [LARGE SCALE GENOMIC DNA]</scope>
    <source>
        <strain evidence="2">HKI 0517</strain>
    </source>
</reference>
<comment type="caution">
    <text evidence="1">The sequence shown here is derived from an EMBL/GenBank/DDBJ whole genome shotgun (WGS) entry which is preliminary data.</text>
</comment>
<sequence length="102" mass="11218">VSQSASPSKEKMMVDSHASLHVFEQAGDAQVGAIGCWPGDDETGASGGPCPVVFSHQREAREREAHTRWDRTVELITYGDDGVHSRAHRRSLLFPAQEMAMR</sequence>
<dbReference type="Proteomes" id="UP000008383">
    <property type="component" value="Unassembled WGS sequence"/>
</dbReference>
<organism evidence="1 2">
    <name type="scientific">Trichophyton verrucosum (strain HKI 0517)</name>
    <dbReference type="NCBI Taxonomy" id="663202"/>
    <lineage>
        <taxon>Eukaryota</taxon>
        <taxon>Fungi</taxon>
        <taxon>Dikarya</taxon>
        <taxon>Ascomycota</taxon>
        <taxon>Pezizomycotina</taxon>
        <taxon>Eurotiomycetes</taxon>
        <taxon>Eurotiomycetidae</taxon>
        <taxon>Onygenales</taxon>
        <taxon>Arthrodermataceae</taxon>
        <taxon>Trichophyton</taxon>
    </lineage>
</organism>
<evidence type="ECO:0000313" key="2">
    <source>
        <dbReference type="Proteomes" id="UP000008383"/>
    </source>
</evidence>
<dbReference type="HOGENOM" id="CLU_2284285_0_0_1"/>
<proteinExistence type="predicted"/>
<evidence type="ECO:0000313" key="1">
    <source>
        <dbReference type="EMBL" id="EFE44244.1"/>
    </source>
</evidence>
<dbReference type="RefSeq" id="XP_003024855.1">
    <property type="nucleotide sequence ID" value="XM_003024809.1"/>
</dbReference>
<dbReference type="KEGG" id="tve:TRV_00976"/>
<dbReference type="GeneID" id="9580350"/>
<gene>
    <name evidence="1" type="ORF">TRV_00976</name>
</gene>
<accession>D4D1M5</accession>
<name>D4D1M5_TRIVH</name>
<keyword evidence="2" id="KW-1185">Reference proteome</keyword>
<dbReference type="AlphaFoldDB" id="D4D1M5"/>
<protein>
    <submittedName>
        <fullName evidence="1">Uncharacterized protein</fullName>
    </submittedName>
</protein>
<dbReference type="EMBL" id="ACYE01000056">
    <property type="protein sequence ID" value="EFE44244.1"/>
    <property type="molecule type" value="Genomic_DNA"/>
</dbReference>